<keyword evidence="1" id="KW-1133">Transmembrane helix</keyword>
<evidence type="ECO:0000313" key="3">
    <source>
        <dbReference type="Proteomes" id="UP000287651"/>
    </source>
</evidence>
<gene>
    <name evidence="2" type="ORF">B296_00058606</name>
</gene>
<evidence type="ECO:0000256" key="1">
    <source>
        <dbReference type="SAM" id="Phobius"/>
    </source>
</evidence>
<reference evidence="2 3" key="1">
    <citation type="journal article" date="2014" name="Agronomy (Basel)">
        <title>A Draft Genome Sequence for Ensete ventricosum, the Drought-Tolerant Tree Against Hunger.</title>
        <authorList>
            <person name="Harrison J."/>
            <person name="Moore K.A."/>
            <person name="Paszkiewicz K."/>
            <person name="Jones T."/>
            <person name="Grant M."/>
            <person name="Ambacheew D."/>
            <person name="Muzemil S."/>
            <person name="Studholme D.J."/>
        </authorList>
    </citation>
    <scope>NUCLEOTIDE SEQUENCE [LARGE SCALE GENOMIC DNA]</scope>
</reference>
<protein>
    <submittedName>
        <fullName evidence="2">Uncharacterized protein</fullName>
    </submittedName>
</protein>
<accession>A0A426X097</accession>
<organism evidence="2 3">
    <name type="scientific">Ensete ventricosum</name>
    <name type="common">Abyssinian banana</name>
    <name type="synonym">Musa ensete</name>
    <dbReference type="NCBI Taxonomy" id="4639"/>
    <lineage>
        <taxon>Eukaryota</taxon>
        <taxon>Viridiplantae</taxon>
        <taxon>Streptophyta</taxon>
        <taxon>Embryophyta</taxon>
        <taxon>Tracheophyta</taxon>
        <taxon>Spermatophyta</taxon>
        <taxon>Magnoliopsida</taxon>
        <taxon>Liliopsida</taxon>
        <taxon>Zingiberales</taxon>
        <taxon>Musaceae</taxon>
        <taxon>Ensete</taxon>
    </lineage>
</organism>
<name>A0A426X097_ENSVE</name>
<dbReference type="Proteomes" id="UP000287651">
    <property type="component" value="Unassembled WGS sequence"/>
</dbReference>
<dbReference type="EMBL" id="AMZH03030429">
    <property type="protein sequence ID" value="RRT32895.1"/>
    <property type="molecule type" value="Genomic_DNA"/>
</dbReference>
<evidence type="ECO:0000313" key="2">
    <source>
        <dbReference type="EMBL" id="RRT32895.1"/>
    </source>
</evidence>
<comment type="caution">
    <text evidence="2">The sequence shown here is derived from an EMBL/GenBank/DDBJ whole genome shotgun (WGS) entry which is preliminary data.</text>
</comment>
<keyword evidence="1" id="KW-0812">Transmembrane</keyword>
<sequence>MQATAALTAGNRPAKERPPLPLAPPPLLVAGLAAGILGVVGLNIGHPCRWRHRPCWWQGWPQGYWGSLC</sequence>
<feature type="transmembrane region" description="Helical" evidence="1">
    <location>
        <begin position="27"/>
        <end position="44"/>
    </location>
</feature>
<dbReference type="AlphaFoldDB" id="A0A426X097"/>
<keyword evidence="1" id="KW-0472">Membrane</keyword>
<proteinExistence type="predicted"/>